<evidence type="ECO:0000259" key="1">
    <source>
        <dbReference type="Pfam" id="PF01521"/>
    </source>
</evidence>
<protein>
    <recommendedName>
        <fullName evidence="1">Core domain-containing protein</fullName>
    </recommendedName>
</protein>
<dbReference type="EMBL" id="NGMO01000002">
    <property type="protein sequence ID" value="OTP10911.1"/>
    <property type="molecule type" value="Genomic_DNA"/>
</dbReference>
<gene>
    <name evidence="2" type="ORF">A5844_001045</name>
</gene>
<dbReference type="InterPro" id="IPR000361">
    <property type="entry name" value="ATAP_core_dom"/>
</dbReference>
<accession>A0A242JZS6</accession>
<dbReference type="STRING" id="1987383.A5844_001045"/>
<sequence length="121" mass="13389">MEFIVSQEAEELLRGKISEDDQLLLDVEDGDGPFADSRITCQIDTSFRLIIVNKDTTADLSLYSETAETVLGPIKIKKSALMYLDDPTTLAVEPTYKSLQLRGPSGLLKNNLQLIDQTAKV</sequence>
<dbReference type="Gene3D" id="2.60.300.12">
    <property type="entry name" value="HesB-like domain"/>
    <property type="match status" value="1"/>
</dbReference>
<evidence type="ECO:0000313" key="3">
    <source>
        <dbReference type="Proteomes" id="UP000194933"/>
    </source>
</evidence>
<reference evidence="2 3" key="1">
    <citation type="submission" date="2017-05" db="EMBL/GenBank/DDBJ databases">
        <title>The Genome Sequence of Enterococcus sp. 10A9_DIV0425.</title>
        <authorList>
            <consortium name="The Broad Institute Genomics Platform"/>
            <consortium name="The Broad Institute Genomic Center for Infectious Diseases"/>
            <person name="Earl A."/>
            <person name="Manson A."/>
            <person name="Schwartman J."/>
            <person name="Gilmore M."/>
            <person name="Abouelleil A."/>
            <person name="Cao P."/>
            <person name="Chapman S."/>
            <person name="Cusick C."/>
            <person name="Shea T."/>
            <person name="Young S."/>
            <person name="Neafsey D."/>
            <person name="Nusbaum C."/>
            <person name="Birren B."/>
        </authorList>
    </citation>
    <scope>NUCLEOTIDE SEQUENCE [LARGE SCALE GENOMIC DNA]</scope>
    <source>
        <strain evidence="2 3">10A9_DIV0425</strain>
    </source>
</reference>
<dbReference type="Pfam" id="PF01521">
    <property type="entry name" value="Fe-S_biosyn"/>
    <property type="match status" value="1"/>
</dbReference>
<keyword evidence="3" id="KW-1185">Reference proteome</keyword>
<feature type="domain" description="Core" evidence="1">
    <location>
        <begin position="1"/>
        <end position="116"/>
    </location>
</feature>
<dbReference type="AlphaFoldDB" id="A0A242JZS6"/>
<organism evidence="2 3">
    <name type="scientific">Candidatus Enterococcus wittei</name>
    <dbReference type="NCBI Taxonomy" id="1987383"/>
    <lineage>
        <taxon>Bacteria</taxon>
        <taxon>Bacillati</taxon>
        <taxon>Bacillota</taxon>
        <taxon>Bacilli</taxon>
        <taxon>Lactobacillales</taxon>
        <taxon>Enterococcaceae</taxon>
        <taxon>Enterococcus</taxon>
    </lineage>
</organism>
<dbReference type="SUPFAM" id="SSF89360">
    <property type="entry name" value="HesB-like domain"/>
    <property type="match status" value="1"/>
</dbReference>
<dbReference type="InterPro" id="IPR035903">
    <property type="entry name" value="HesB-like_dom_sf"/>
</dbReference>
<name>A0A242JZS6_9ENTE</name>
<proteinExistence type="predicted"/>
<dbReference type="RefSeq" id="WP_086284224.1">
    <property type="nucleotide sequence ID" value="NZ_NGMO01000002.1"/>
</dbReference>
<dbReference type="Proteomes" id="UP000194933">
    <property type="component" value="Unassembled WGS sequence"/>
</dbReference>
<evidence type="ECO:0000313" key="2">
    <source>
        <dbReference type="EMBL" id="OTP10911.1"/>
    </source>
</evidence>
<comment type="caution">
    <text evidence="2">The sequence shown here is derived from an EMBL/GenBank/DDBJ whole genome shotgun (WGS) entry which is preliminary data.</text>
</comment>